<dbReference type="NCBIfam" id="TIGR00450">
    <property type="entry name" value="mnmE_trmE_thdF"/>
    <property type="match status" value="1"/>
</dbReference>
<feature type="binding site" evidence="6">
    <location>
        <position position="247"/>
    </location>
    <ligand>
        <name>K(+)</name>
        <dbReference type="ChEBI" id="CHEBI:29103"/>
    </ligand>
</feature>
<comment type="subunit">
    <text evidence="6">Homodimer. Heterotetramer of two MnmE and two MnmG subunits.</text>
</comment>
<evidence type="ECO:0000259" key="8">
    <source>
        <dbReference type="PROSITE" id="PS51709"/>
    </source>
</evidence>
<dbReference type="SUPFAM" id="SSF52540">
    <property type="entry name" value="P-loop containing nucleoside triphosphate hydrolases"/>
    <property type="match status" value="1"/>
</dbReference>
<feature type="binding site" evidence="6">
    <location>
        <position position="20"/>
    </location>
    <ligand>
        <name>(6S)-5-formyl-5,6,7,8-tetrahydrofolate</name>
        <dbReference type="ChEBI" id="CHEBI:57457"/>
    </ligand>
</feature>
<feature type="binding site" evidence="6">
    <location>
        <position position="242"/>
    </location>
    <ligand>
        <name>K(+)</name>
        <dbReference type="ChEBI" id="CHEBI:29103"/>
    </ligand>
</feature>
<evidence type="ECO:0000256" key="7">
    <source>
        <dbReference type="RuleBase" id="RU003313"/>
    </source>
</evidence>
<feature type="binding site" evidence="6">
    <location>
        <position position="223"/>
    </location>
    <ligand>
        <name>K(+)</name>
        <dbReference type="ChEBI" id="CHEBI:29103"/>
    </ligand>
</feature>
<dbReference type="InterPro" id="IPR027417">
    <property type="entry name" value="P-loop_NTPase"/>
</dbReference>
<dbReference type="GO" id="GO:0003924">
    <property type="term" value="F:GTPase activity"/>
    <property type="evidence" value="ECO:0007669"/>
    <property type="project" value="UniProtKB-UniRule"/>
</dbReference>
<proteinExistence type="inferred from homology"/>
<dbReference type="InterPro" id="IPR025867">
    <property type="entry name" value="MnmE_helical"/>
</dbReference>
<keyword evidence="4 6" id="KW-0630">Potassium</keyword>
<keyword evidence="3 6" id="KW-0547">Nucleotide-binding</keyword>
<feature type="binding site" evidence="6">
    <location>
        <position position="117"/>
    </location>
    <ligand>
        <name>(6S)-5-formyl-5,6,7,8-tetrahydrofolate</name>
        <dbReference type="ChEBI" id="CHEBI:57457"/>
    </ligand>
</feature>
<dbReference type="Pfam" id="PF10396">
    <property type="entry name" value="TrmE_N"/>
    <property type="match status" value="1"/>
</dbReference>
<feature type="binding site" evidence="6">
    <location>
        <position position="427"/>
    </location>
    <ligand>
        <name>(6S)-5-formyl-5,6,7,8-tetrahydrofolate</name>
        <dbReference type="ChEBI" id="CHEBI:57457"/>
    </ligand>
</feature>
<dbReference type="OrthoDB" id="9805918at2"/>
<comment type="cofactor">
    <cofactor evidence="6">
        <name>K(+)</name>
        <dbReference type="ChEBI" id="CHEBI:29103"/>
    </cofactor>
    <text evidence="6">Binds 1 potassium ion per subunit.</text>
</comment>
<feature type="binding site" evidence="6">
    <location>
        <position position="227"/>
    </location>
    <ligand>
        <name>Mg(2+)</name>
        <dbReference type="ChEBI" id="CHEBI:18420"/>
    </ligand>
</feature>
<dbReference type="InterPro" id="IPR005225">
    <property type="entry name" value="Small_GTP-bd"/>
</dbReference>
<dbReference type="GO" id="GO:0030488">
    <property type="term" value="P:tRNA methylation"/>
    <property type="evidence" value="ECO:0007669"/>
    <property type="project" value="TreeGrafter"/>
</dbReference>
<dbReference type="HAMAP" id="MF_00379">
    <property type="entry name" value="GTPase_MnmE"/>
    <property type="match status" value="1"/>
</dbReference>
<feature type="binding site" evidence="6">
    <location>
        <begin position="223"/>
        <end position="228"/>
    </location>
    <ligand>
        <name>GTP</name>
        <dbReference type="ChEBI" id="CHEBI:37565"/>
    </ligand>
</feature>
<dbReference type="GO" id="GO:0005737">
    <property type="term" value="C:cytoplasm"/>
    <property type="evidence" value="ECO:0007669"/>
    <property type="project" value="UniProtKB-SubCell"/>
</dbReference>
<feature type="binding site" evidence="6">
    <location>
        <position position="77"/>
    </location>
    <ligand>
        <name>(6S)-5-formyl-5,6,7,8-tetrahydrofolate</name>
        <dbReference type="ChEBI" id="CHEBI:57457"/>
    </ligand>
</feature>
<evidence type="ECO:0000313" key="9">
    <source>
        <dbReference type="EMBL" id="SHH61170.1"/>
    </source>
</evidence>
<dbReference type="CDD" id="cd14858">
    <property type="entry name" value="TrmE_N"/>
    <property type="match status" value="1"/>
</dbReference>
<gene>
    <name evidence="6" type="primary">mnmE</name>
    <name evidence="6" type="synonym">trmE</name>
    <name evidence="9" type="ORF">SAMN05443551_2597</name>
</gene>
<dbReference type="InterPro" id="IPR027368">
    <property type="entry name" value="MnmE_dom2"/>
</dbReference>
<dbReference type="CDD" id="cd04164">
    <property type="entry name" value="trmE"/>
    <property type="match status" value="1"/>
</dbReference>
<keyword evidence="2 6" id="KW-0819">tRNA processing</keyword>
<feature type="binding site" evidence="6">
    <location>
        <begin position="267"/>
        <end position="270"/>
    </location>
    <ligand>
        <name>GTP</name>
        <dbReference type="ChEBI" id="CHEBI:37565"/>
    </ligand>
</feature>
<dbReference type="AlphaFoldDB" id="A0A1M5UE08"/>
<dbReference type="InterPro" id="IPR004520">
    <property type="entry name" value="GTPase_MnmE"/>
</dbReference>
<dbReference type="Pfam" id="PF12631">
    <property type="entry name" value="MnmE_helical"/>
    <property type="match status" value="1"/>
</dbReference>
<feature type="domain" description="TrmE-type G" evidence="8">
    <location>
        <begin position="213"/>
        <end position="350"/>
    </location>
</feature>
<dbReference type="PROSITE" id="PS51709">
    <property type="entry name" value="G_TRME"/>
    <property type="match status" value="1"/>
</dbReference>
<keyword evidence="6" id="KW-0460">Magnesium</keyword>
<dbReference type="Gene3D" id="3.40.50.300">
    <property type="entry name" value="P-loop containing nucleotide triphosphate hydrolases"/>
    <property type="match status" value="1"/>
</dbReference>
<evidence type="ECO:0000256" key="4">
    <source>
        <dbReference type="ARBA" id="ARBA00022958"/>
    </source>
</evidence>
<evidence type="ECO:0000256" key="3">
    <source>
        <dbReference type="ARBA" id="ARBA00022741"/>
    </source>
</evidence>
<keyword evidence="6" id="KW-0378">Hydrolase</keyword>
<dbReference type="PANTHER" id="PTHR42714:SF2">
    <property type="entry name" value="TRNA MODIFICATION GTPASE GTPBP3, MITOCHONDRIAL"/>
    <property type="match status" value="1"/>
</dbReference>
<dbReference type="Proteomes" id="UP000184221">
    <property type="component" value="Unassembled WGS sequence"/>
</dbReference>
<dbReference type="GO" id="GO:0002098">
    <property type="term" value="P:tRNA wobble uridine modification"/>
    <property type="evidence" value="ECO:0007669"/>
    <property type="project" value="TreeGrafter"/>
</dbReference>
<reference evidence="9 10" key="1">
    <citation type="submission" date="2016-11" db="EMBL/GenBank/DDBJ databases">
        <authorList>
            <person name="Jaros S."/>
            <person name="Januszkiewicz K."/>
            <person name="Wedrychowicz H."/>
        </authorList>
    </citation>
    <scope>NUCLEOTIDE SEQUENCE [LARGE SCALE GENOMIC DNA]</scope>
    <source>
        <strain evidence="9 10">DSM 29431</strain>
    </source>
</reference>
<keyword evidence="5 6" id="KW-0342">GTP-binding</keyword>
<organism evidence="9 10">
    <name type="scientific">Marivita hallyeonensis</name>
    <dbReference type="NCBI Taxonomy" id="996342"/>
    <lineage>
        <taxon>Bacteria</taxon>
        <taxon>Pseudomonadati</taxon>
        <taxon>Pseudomonadota</taxon>
        <taxon>Alphaproteobacteria</taxon>
        <taxon>Rhodobacterales</taxon>
        <taxon>Roseobacteraceae</taxon>
        <taxon>Marivita</taxon>
    </lineage>
</organism>
<dbReference type="NCBIfam" id="NF003661">
    <property type="entry name" value="PRK05291.1-3"/>
    <property type="match status" value="1"/>
</dbReference>
<dbReference type="NCBIfam" id="TIGR00231">
    <property type="entry name" value="small_GTP"/>
    <property type="match status" value="1"/>
</dbReference>
<keyword evidence="10" id="KW-1185">Reference proteome</keyword>
<name>A0A1M5UE08_9RHOB</name>
<evidence type="ECO:0000256" key="5">
    <source>
        <dbReference type="ARBA" id="ARBA00023134"/>
    </source>
</evidence>
<feature type="binding site" evidence="6">
    <location>
        <position position="244"/>
    </location>
    <ligand>
        <name>K(+)</name>
        <dbReference type="ChEBI" id="CHEBI:29103"/>
    </ligand>
</feature>
<dbReference type="InterPro" id="IPR031168">
    <property type="entry name" value="G_TrmE"/>
</dbReference>
<dbReference type="InterPro" id="IPR006073">
    <property type="entry name" value="GTP-bd"/>
</dbReference>
<comment type="similarity">
    <text evidence="1 6 7">Belongs to the TRAFAC class TrmE-Era-EngA-EngB-Septin-like GTPase superfamily. TrmE GTPase family.</text>
</comment>
<dbReference type="Pfam" id="PF01926">
    <property type="entry name" value="MMR_HSR1"/>
    <property type="match status" value="1"/>
</dbReference>
<dbReference type="EMBL" id="FQXC01000003">
    <property type="protein sequence ID" value="SHH61170.1"/>
    <property type="molecule type" value="Genomic_DNA"/>
</dbReference>
<dbReference type="RefSeq" id="WP_072778040.1">
    <property type="nucleotide sequence ID" value="NZ_FQXC01000003.1"/>
</dbReference>
<comment type="subcellular location">
    <subcellularLocation>
        <location evidence="6">Cytoplasm</location>
    </subcellularLocation>
</comment>
<evidence type="ECO:0000256" key="6">
    <source>
        <dbReference type="HAMAP-Rule" id="MF_00379"/>
    </source>
</evidence>
<evidence type="ECO:0000256" key="1">
    <source>
        <dbReference type="ARBA" id="ARBA00011043"/>
    </source>
</evidence>
<protein>
    <recommendedName>
        <fullName evidence="6">tRNA modification GTPase MnmE</fullName>
        <ecNumber evidence="6">3.6.-.-</ecNumber>
    </recommendedName>
</protein>
<dbReference type="GO" id="GO:0005525">
    <property type="term" value="F:GTP binding"/>
    <property type="evidence" value="ECO:0007669"/>
    <property type="project" value="UniProtKB-UniRule"/>
</dbReference>
<keyword evidence="6" id="KW-0963">Cytoplasm</keyword>
<evidence type="ECO:0000256" key="2">
    <source>
        <dbReference type="ARBA" id="ARBA00022694"/>
    </source>
</evidence>
<dbReference type="GO" id="GO:0046872">
    <property type="term" value="F:metal ion binding"/>
    <property type="evidence" value="ECO:0007669"/>
    <property type="project" value="UniProtKB-KW"/>
</dbReference>
<dbReference type="InterPro" id="IPR027266">
    <property type="entry name" value="TrmE/GcvT-like"/>
</dbReference>
<dbReference type="STRING" id="996342.SAMN05443551_2597"/>
<dbReference type="SUPFAM" id="SSF116878">
    <property type="entry name" value="TrmE connector domain"/>
    <property type="match status" value="1"/>
</dbReference>
<comment type="function">
    <text evidence="6">Exhibits a very high intrinsic GTPase hydrolysis rate. Involved in the addition of a carboxymethylaminomethyl (cmnm) group at the wobble position (U34) of certain tRNAs, forming tRNA-cmnm(5)s(2)U34.</text>
</comment>
<feature type="binding site" evidence="6">
    <location>
        <begin position="242"/>
        <end position="248"/>
    </location>
    <ligand>
        <name>GTP</name>
        <dbReference type="ChEBI" id="CHEBI:37565"/>
    </ligand>
</feature>
<sequence>MDTIFALATVPGKSGVAVVRVSGAQAFESCRLFGFEPVPPRRTALRRLVHKDHGFLDEALVLTFAEGASFTGEPVVEFHLHGSIAIAQAVLTCLSDVDGFRTAEPGEFTRRALDNGRLDLTQVEALSDLIDAETEMQRKQALSGFSGRLRDAAETWRTDLIHALSLLEATIDFADEEVPVDVSLDVSALLGRVSNDLDREISGFSIAERVRTGFEVAIVGPPNAGKSTLLNALAGREAAITSEIAGTTRDVIEVRMDLDGLPVTFLDTAGLRDTEDVIEAKGIQRAVDRASRADLRVFLAGSGEVSQVQKQDGDLVVQAKSDLTDDGTGVSGKTGQGIPELISNVKRVLQDRATGAGLVSHDRQKDVVIRARSHLAEALTFADKGPEFYDLASEELRAAVFALERLVGRVDVEDVLDKVFSSFCIGK</sequence>
<dbReference type="InterPro" id="IPR018948">
    <property type="entry name" value="GTP-bd_TrmE_N"/>
</dbReference>
<dbReference type="Gene3D" id="3.30.1360.120">
    <property type="entry name" value="Probable tRNA modification gtpase trme, domain 1"/>
    <property type="match status" value="1"/>
</dbReference>
<feature type="binding site" evidence="6">
    <location>
        <position position="248"/>
    </location>
    <ligand>
        <name>Mg(2+)</name>
        <dbReference type="ChEBI" id="CHEBI:18420"/>
    </ligand>
</feature>
<comment type="caution">
    <text evidence="6">Lacks conserved residue(s) required for the propagation of feature annotation.</text>
</comment>
<dbReference type="EC" id="3.6.-.-" evidence="6"/>
<dbReference type="PANTHER" id="PTHR42714">
    <property type="entry name" value="TRNA MODIFICATION GTPASE GTPBP3"/>
    <property type="match status" value="1"/>
</dbReference>
<dbReference type="Gene3D" id="1.20.120.430">
    <property type="entry name" value="tRNA modification GTPase MnmE domain 2"/>
    <property type="match status" value="1"/>
</dbReference>
<evidence type="ECO:0000313" key="10">
    <source>
        <dbReference type="Proteomes" id="UP000184221"/>
    </source>
</evidence>
<keyword evidence="6" id="KW-0479">Metal-binding</keyword>
<accession>A0A1M5UE08</accession>